<dbReference type="Proteomes" id="UP001175226">
    <property type="component" value="Unassembled WGS sequence"/>
</dbReference>
<keyword evidence="2" id="KW-1185">Reference proteome</keyword>
<protein>
    <submittedName>
        <fullName evidence="1">Uncharacterized protein</fullName>
    </submittedName>
</protein>
<name>A0AA39ME26_9AGAR</name>
<evidence type="ECO:0000313" key="1">
    <source>
        <dbReference type="EMBL" id="KAK0430115.1"/>
    </source>
</evidence>
<evidence type="ECO:0000313" key="2">
    <source>
        <dbReference type="Proteomes" id="UP001175226"/>
    </source>
</evidence>
<sequence length="595" mass="68391">MVFEISEQQRRGAEAAGMLILCPFDPWLTIIGVRFRRIEIDALQMAVIMPRPVCLSFRGASSSAQKGGETKYRKPNGLDSKSARYREEAEKYDYNKEKVDYFEIWYACMCRERFGRINVVRPTIQLQRTPLSLHFQMFQRTKDYIIAQECSEPQRYSTLPSRAEHWALGESPPAEEIKKEHAFPMPRPGDKGGTDTSTIWGKLLLRDILLITTNDLDIRWQSTVLGPGGQDGTVHLGNLSSINGLVELSNIQKYGLWHRETMQRRARVPGDGRRQKTHLFSCQIIRDNLSAASAIFILIHHHPLIRNVAICHDDQLIMDACRDNAYLSNIGINTLLSERQDERTNGIFEVVLRSVIPSFKPPSIKKKRFAVIQSHRSVTMQLWILSPKMFKGCTGSGGLSCLKIVCAEWRALIVDFSLSLFFVTIANVRLPTLACTNVADLPVFRRENQIVLCQWWEGFAEMNSNSLEEWNSNYEARVHIDPDWCQYWASNIAMLFPSFFTLRANVAKDQNRLRMGTENMNCVMFGANEERYQQDKKGTIGLSVLERMYMRLATYVLLHVIKYVKNKHEICFILTGKNSGYMCQIIMWSSDTMRK</sequence>
<dbReference type="AlphaFoldDB" id="A0AA39ME26"/>
<accession>A0AA39ME26</accession>
<comment type="caution">
    <text evidence="1">The sequence shown here is derived from an EMBL/GenBank/DDBJ whole genome shotgun (WGS) entry which is preliminary data.</text>
</comment>
<dbReference type="EMBL" id="JAUEPT010000170">
    <property type="protein sequence ID" value="KAK0430115.1"/>
    <property type="molecule type" value="Genomic_DNA"/>
</dbReference>
<gene>
    <name evidence="1" type="ORF">EV421DRAFT_1938011</name>
</gene>
<organism evidence="1 2">
    <name type="scientific">Armillaria borealis</name>
    <dbReference type="NCBI Taxonomy" id="47425"/>
    <lineage>
        <taxon>Eukaryota</taxon>
        <taxon>Fungi</taxon>
        <taxon>Dikarya</taxon>
        <taxon>Basidiomycota</taxon>
        <taxon>Agaricomycotina</taxon>
        <taxon>Agaricomycetes</taxon>
        <taxon>Agaricomycetidae</taxon>
        <taxon>Agaricales</taxon>
        <taxon>Marasmiineae</taxon>
        <taxon>Physalacriaceae</taxon>
        <taxon>Armillaria</taxon>
    </lineage>
</organism>
<reference evidence="1" key="1">
    <citation type="submission" date="2023-06" db="EMBL/GenBank/DDBJ databases">
        <authorList>
            <consortium name="Lawrence Berkeley National Laboratory"/>
            <person name="Ahrendt S."/>
            <person name="Sahu N."/>
            <person name="Indic B."/>
            <person name="Wong-Bajracharya J."/>
            <person name="Merenyi Z."/>
            <person name="Ke H.-M."/>
            <person name="Monk M."/>
            <person name="Kocsube S."/>
            <person name="Drula E."/>
            <person name="Lipzen A."/>
            <person name="Balint B."/>
            <person name="Henrissat B."/>
            <person name="Andreopoulos B."/>
            <person name="Martin F.M."/>
            <person name="Harder C.B."/>
            <person name="Rigling D."/>
            <person name="Ford K.L."/>
            <person name="Foster G.D."/>
            <person name="Pangilinan J."/>
            <person name="Papanicolaou A."/>
            <person name="Barry K."/>
            <person name="LaButti K."/>
            <person name="Viragh M."/>
            <person name="Koriabine M."/>
            <person name="Yan M."/>
            <person name="Riley R."/>
            <person name="Champramary S."/>
            <person name="Plett K.L."/>
            <person name="Tsai I.J."/>
            <person name="Slot J."/>
            <person name="Sipos G."/>
            <person name="Plett J."/>
            <person name="Nagy L.G."/>
            <person name="Grigoriev I.V."/>
        </authorList>
    </citation>
    <scope>NUCLEOTIDE SEQUENCE</scope>
    <source>
        <strain evidence="1">FPL87.14</strain>
    </source>
</reference>
<proteinExistence type="predicted"/>